<dbReference type="AlphaFoldDB" id="A0A2T6ZPA4"/>
<dbReference type="EMBL" id="NESQ01000156">
    <property type="protein sequence ID" value="PUU77312.1"/>
    <property type="molecule type" value="Genomic_DNA"/>
</dbReference>
<keyword evidence="2" id="KW-1185">Reference proteome</keyword>
<organism evidence="1 2">
    <name type="scientific">Tuber borchii</name>
    <name type="common">White truffle</name>
    <dbReference type="NCBI Taxonomy" id="42251"/>
    <lineage>
        <taxon>Eukaryota</taxon>
        <taxon>Fungi</taxon>
        <taxon>Dikarya</taxon>
        <taxon>Ascomycota</taxon>
        <taxon>Pezizomycotina</taxon>
        <taxon>Pezizomycetes</taxon>
        <taxon>Pezizales</taxon>
        <taxon>Tuberaceae</taxon>
        <taxon>Tuber</taxon>
    </lineage>
</organism>
<evidence type="ECO:0000313" key="2">
    <source>
        <dbReference type="Proteomes" id="UP000244722"/>
    </source>
</evidence>
<gene>
    <name evidence="1" type="ORF">B9Z19DRAFT_1128486</name>
</gene>
<comment type="caution">
    <text evidence="1">The sequence shown here is derived from an EMBL/GenBank/DDBJ whole genome shotgun (WGS) entry which is preliminary data.</text>
</comment>
<name>A0A2T6ZPA4_TUBBO</name>
<sequence length="284" mass="31985">MQGLVLSRGLRGTLRTRRITTLGYTRKWSSSDAIAGGGPLGIFDAIIVARSPVRTLGSLIPDAIQVIKQAANVDELKIKKVKEETIVGNSRGLDLANLAMEIAELKDQIASNKAETDLVSRDQEAWIKYLLFHHSRYELIRGRFLVSFGRKKDRVSIKEDRKLVEQGNLVAHWGDAVFDATLYPHKVTDTEIFRMLYGVLPKEMQRIKNHNTIYALNTHAGVLGSDSKEGSPRFTDLFNHFIQVFKESDFDESYTEGAEVTCACDNFIDSAETEVKRIRPSRRS</sequence>
<evidence type="ECO:0000313" key="1">
    <source>
        <dbReference type="EMBL" id="PUU77312.1"/>
    </source>
</evidence>
<proteinExistence type="predicted"/>
<dbReference type="STRING" id="42251.A0A2T6ZPA4"/>
<dbReference type="OrthoDB" id="5329816at2759"/>
<protein>
    <submittedName>
        <fullName evidence="1">Uncharacterized protein</fullName>
    </submittedName>
</protein>
<reference evidence="1 2" key="1">
    <citation type="submission" date="2017-04" db="EMBL/GenBank/DDBJ databases">
        <title>Draft genome sequence of Tuber borchii Vittad., a whitish edible truffle.</title>
        <authorList>
            <consortium name="DOE Joint Genome Institute"/>
            <person name="Murat C."/>
            <person name="Kuo A."/>
            <person name="Barry K.W."/>
            <person name="Clum A."/>
            <person name="Dockter R.B."/>
            <person name="Fauchery L."/>
            <person name="Iotti M."/>
            <person name="Kohler A."/>
            <person name="Labutti K."/>
            <person name="Lindquist E.A."/>
            <person name="Lipzen A."/>
            <person name="Ohm R.A."/>
            <person name="Wang M."/>
            <person name="Grigoriev I.V."/>
            <person name="Zambonelli A."/>
            <person name="Martin F.M."/>
        </authorList>
    </citation>
    <scope>NUCLEOTIDE SEQUENCE [LARGE SCALE GENOMIC DNA]</scope>
    <source>
        <strain evidence="1 2">Tbo3840</strain>
    </source>
</reference>
<accession>A0A2T6ZPA4</accession>
<dbReference type="Proteomes" id="UP000244722">
    <property type="component" value="Unassembled WGS sequence"/>
</dbReference>